<dbReference type="PANTHER" id="PTHR16487:SF0">
    <property type="entry name" value="PROTEIN PHOSPHATASE 4 REGULATORY SUBUNIT 2-RELATED"/>
    <property type="match status" value="1"/>
</dbReference>
<dbReference type="Proteomes" id="UP000253472">
    <property type="component" value="Unassembled WGS sequence"/>
</dbReference>
<dbReference type="InterPro" id="IPR015267">
    <property type="entry name" value="PPP4R2"/>
</dbReference>
<dbReference type="AlphaFoldDB" id="A0A367YNC9"/>
<comment type="caution">
    <text evidence="4">The sequence shown here is derived from an EMBL/GenBank/DDBJ whole genome shotgun (WGS) entry which is preliminary data.</text>
</comment>
<accession>A0A367YNC9</accession>
<organism evidence="4 5">
    <name type="scientific">Candida viswanathii</name>
    <dbReference type="NCBI Taxonomy" id="5486"/>
    <lineage>
        <taxon>Eukaryota</taxon>
        <taxon>Fungi</taxon>
        <taxon>Dikarya</taxon>
        <taxon>Ascomycota</taxon>
        <taxon>Saccharomycotina</taxon>
        <taxon>Pichiomycetes</taxon>
        <taxon>Debaryomycetaceae</taxon>
        <taxon>Candida/Lodderomyces clade</taxon>
        <taxon>Candida</taxon>
    </lineage>
</organism>
<dbReference type="GO" id="GO:0030289">
    <property type="term" value="C:protein phosphatase 4 complex"/>
    <property type="evidence" value="ECO:0007669"/>
    <property type="project" value="InterPro"/>
</dbReference>
<evidence type="ECO:0000256" key="2">
    <source>
        <dbReference type="SAM" id="MobiDB-lite"/>
    </source>
</evidence>
<evidence type="ECO:0000313" key="3">
    <source>
        <dbReference type="EMBL" id="RCK65225.1"/>
    </source>
</evidence>
<keyword evidence="5" id="KW-1185">Reference proteome</keyword>
<feature type="compositionally biased region" description="Basic and acidic residues" evidence="2">
    <location>
        <begin position="182"/>
        <end position="200"/>
    </location>
</feature>
<dbReference type="GO" id="GO:0005737">
    <property type="term" value="C:cytoplasm"/>
    <property type="evidence" value="ECO:0007669"/>
    <property type="project" value="TreeGrafter"/>
</dbReference>
<dbReference type="STRING" id="5486.A0A367YNC9"/>
<dbReference type="OrthoDB" id="341898at2759"/>
<evidence type="ECO:0000313" key="4">
    <source>
        <dbReference type="EMBL" id="RCK66512.1"/>
    </source>
</evidence>
<proteinExistence type="inferred from homology"/>
<name>A0A367YNC9_9ASCO</name>
<sequence>MPFELPELDSELKDELSLIIDNKTFDPSASKLNWETGILPKLIGRLDQLSQLSQQGNRYGKPKDIDLPETIDKINETIKQHLASNMKESPPFTIYRIAEIILDPNNQGYNLIDNDQLFKYFNSLKKVFIVSSTVDEFPPVELSKEEEDDDTKTIPQVANNISLVEIPWLKKDGVDTASVSQKRKDQEATDDKESNKKAKN</sequence>
<dbReference type="EMBL" id="QLNQ01000012">
    <property type="protein sequence ID" value="RCK66512.1"/>
    <property type="molecule type" value="Genomic_DNA"/>
</dbReference>
<dbReference type="GO" id="GO:0019888">
    <property type="term" value="F:protein phosphatase regulator activity"/>
    <property type="evidence" value="ECO:0007669"/>
    <property type="project" value="InterPro"/>
</dbReference>
<dbReference type="PANTHER" id="PTHR16487">
    <property type="entry name" value="PPP4R2-RELATED PROTEIN"/>
    <property type="match status" value="1"/>
</dbReference>
<comment type="similarity">
    <text evidence="1">Belongs to the PPP4R2 family.</text>
</comment>
<dbReference type="GO" id="GO:0005634">
    <property type="term" value="C:nucleus"/>
    <property type="evidence" value="ECO:0007669"/>
    <property type="project" value="TreeGrafter"/>
</dbReference>
<gene>
    <name evidence="3" type="ORF">Cantr_00489</name>
    <name evidence="4" type="ORF">Cantr_03528</name>
</gene>
<feature type="region of interest" description="Disordered" evidence="2">
    <location>
        <begin position="175"/>
        <end position="200"/>
    </location>
</feature>
<reference evidence="4 5" key="1">
    <citation type="submission" date="2018-06" db="EMBL/GenBank/DDBJ databases">
        <title>Whole genome sequencing of Candida tropicalis (genome annotated by CSBL at Korea University).</title>
        <authorList>
            <person name="Ahn J."/>
        </authorList>
    </citation>
    <scope>NUCLEOTIDE SEQUENCE [LARGE SCALE GENOMIC DNA]</scope>
    <source>
        <strain evidence="4 5">ATCC 20962</strain>
    </source>
</reference>
<dbReference type="EMBL" id="QLNQ01000021">
    <property type="protein sequence ID" value="RCK65225.1"/>
    <property type="molecule type" value="Genomic_DNA"/>
</dbReference>
<evidence type="ECO:0000256" key="1">
    <source>
        <dbReference type="ARBA" id="ARBA00009207"/>
    </source>
</evidence>
<evidence type="ECO:0000313" key="5">
    <source>
        <dbReference type="Proteomes" id="UP000253472"/>
    </source>
</evidence>
<protein>
    <submittedName>
        <fullName evidence="4">Uncharacterized protein</fullName>
    </submittedName>
</protein>